<feature type="compositionally biased region" description="Polar residues" evidence="2">
    <location>
        <begin position="72"/>
        <end position="87"/>
    </location>
</feature>
<dbReference type="CDD" id="cd00067">
    <property type="entry name" value="GAL4"/>
    <property type="match status" value="1"/>
</dbReference>
<feature type="domain" description="Zn(2)-C6 fungal-type" evidence="3">
    <location>
        <begin position="321"/>
        <end position="360"/>
    </location>
</feature>
<organism evidence="4 5">
    <name type="scientific">Echria macrotheca</name>
    <dbReference type="NCBI Taxonomy" id="438768"/>
    <lineage>
        <taxon>Eukaryota</taxon>
        <taxon>Fungi</taxon>
        <taxon>Dikarya</taxon>
        <taxon>Ascomycota</taxon>
        <taxon>Pezizomycotina</taxon>
        <taxon>Sordariomycetes</taxon>
        <taxon>Sordariomycetidae</taxon>
        <taxon>Sordariales</taxon>
        <taxon>Schizotheciaceae</taxon>
        <taxon>Echria</taxon>
    </lineage>
</organism>
<dbReference type="EMBL" id="MU839842">
    <property type="protein sequence ID" value="KAK1751523.1"/>
    <property type="molecule type" value="Genomic_DNA"/>
</dbReference>
<evidence type="ECO:0000256" key="2">
    <source>
        <dbReference type="SAM" id="MobiDB-lite"/>
    </source>
</evidence>
<evidence type="ECO:0000256" key="1">
    <source>
        <dbReference type="ARBA" id="ARBA00023242"/>
    </source>
</evidence>
<evidence type="ECO:0000313" key="5">
    <source>
        <dbReference type="Proteomes" id="UP001239445"/>
    </source>
</evidence>
<dbReference type="GO" id="GO:0000981">
    <property type="term" value="F:DNA-binding transcription factor activity, RNA polymerase II-specific"/>
    <property type="evidence" value="ECO:0007669"/>
    <property type="project" value="InterPro"/>
</dbReference>
<feature type="region of interest" description="Disordered" evidence="2">
    <location>
        <begin position="290"/>
        <end position="312"/>
    </location>
</feature>
<accession>A0AAJ0B4G6</accession>
<dbReference type="InterPro" id="IPR001138">
    <property type="entry name" value="Zn2Cys6_DnaBD"/>
</dbReference>
<comment type="caution">
    <text evidence="4">The sequence shown here is derived from an EMBL/GenBank/DDBJ whole genome shotgun (WGS) entry which is preliminary data.</text>
</comment>
<evidence type="ECO:0000259" key="3">
    <source>
        <dbReference type="PROSITE" id="PS50048"/>
    </source>
</evidence>
<dbReference type="PANTHER" id="PTHR35392:SF3">
    <property type="entry name" value="ZN(2)-C6 FUNGAL-TYPE DOMAIN-CONTAINING PROTEIN"/>
    <property type="match status" value="1"/>
</dbReference>
<dbReference type="Proteomes" id="UP001239445">
    <property type="component" value="Unassembled WGS sequence"/>
</dbReference>
<evidence type="ECO:0000313" key="4">
    <source>
        <dbReference type="EMBL" id="KAK1751523.1"/>
    </source>
</evidence>
<dbReference type="AlphaFoldDB" id="A0AAJ0B4G6"/>
<keyword evidence="1" id="KW-0539">Nucleus</keyword>
<dbReference type="GO" id="GO:0008270">
    <property type="term" value="F:zinc ion binding"/>
    <property type="evidence" value="ECO:0007669"/>
    <property type="project" value="InterPro"/>
</dbReference>
<reference evidence="4" key="1">
    <citation type="submission" date="2023-06" db="EMBL/GenBank/DDBJ databases">
        <title>Genome-scale phylogeny and comparative genomics of the fungal order Sordariales.</title>
        <authorList>
            <consortium name="Lawrence Berkeley National Laboratory"/>
            <person name="Hensen N."/>
            <person name="Bonometti L."/>
            <person name="Westerberg I."/>
            <person name="Brannstrom I.O."/>
            <person name="Guillou S."/>
            <person name="Cros-Aarteil S."/>
            <person name="Calhoun S."/>
            <person name="Haridas S."/>
            <person name="Kuo A."/>
            <person name="Mondo S."/>
            <person name="Pangilinan J."/>
            <person name="Riley R."/>
            <person name="Labutti K."/>
            <person name="Andreopoulos B."/>
            <person name="Lipzen A."/>
            <person name="Chen C."/>
            <person name="Yanf M."/>
            <person name="Daum C."/>
            <person name="Ng V."/>
            <person name="Clum A."/>
            <person name="Steindorff A."/>
            <person name="Ohm R."/>
            <person name="Martin F."/>
            <person name="Silar P."/>
            <person name="Natvig D."/>
            <person name="Lalanne C."/>
            <person name="Gautier V."/>
            <person name="Ament-Velasquez S.L."/>
            <person name="Kruys A."/>
            <person name="Hutchinson M.I."/>
            <person name="Powell A.J."/>
            <person name="Barry K."/>
            <person name="Miller A.N."/>
            <person name="Grigoriev I.V."/>
            <person name="Debuchy R."/>
            <person name="Gladieux P."/>
            <person name="Thoren M.H."/>
            <person name="Johannesson H."/>
        </authorList>
    </citation>
    <scope>NUCLEOTIDE SEQUENCE</scope>
    <source>
        <strain evidence="4">PSN4</strain>
    </source>
</reference>
<protein>
    <submittedName>
        <fullName evidence="4">Cutinase transcription factor 1 beta</fullName>
    </submittedName>
</protein>
<proteinExistence type="predicted"/>
<dbReference type="PROSITE" id="PS50048">
    <property type="entry name" value="ZN2_CY6_FUNGAL_2"/>
    <property type="match status" value="1"/>
</dbReference>
<gene>
    <name evidence="4" type="ORF">QBC47DRAFT_392007</name>
</gene>
<name>A0AAJ0B4G6_9PEZI</name>
<feature type="region of interest" description="Disordered" evidence="2">
    <location>
        <begin position="1"/>
        <end position="20"/>
    </location>
</feature>
<keyword evidence="5" id="KW-1185">Reference proteome</keyword>
<dbReference type="PANTHER" id="PTHR35392">
    <property type="entry name" value="ZN(II)2CYS6 TRANSCRIPTION FACTOR (EUROFUNG)-RELATED-RELATED"/>
    <property type="match status" value="1"/>
</dbReference>
<feature type="region of interest" description="Disordered" evidence="2">
    <location>
        <begin position="72"/>
        <end position="133"/>
    </location>
</feature>
<dbReference type="InterPro" id="IPR052973">
    <property type="entry name" value="Fungal_sec-metab_reg_TF"/>
</dbReference>
<sequence>MADSRKRSWDSVVDDSFDDNMARVKAAPDAAIMAAFADMPREKQVVLEQAAEILNMPLITLLRQQEQSIMAAANQVSPDTSSSTVQEISDEPEQQPETQEPRDPSPPRASPGPVRSPAEGNISATPGTQFAGYPYNYDDSIPWTSSDASQYRNNERVTYMNHLNHGFVPDDRISVPSFGVERAVPPGSSQFTMSTGSGNETMSVSDTDLATTAMTALLHSPAQTSSGGTVVEVDRQSNVGGYSNTPAVSSSEAQWTLVDMTPDQESSASAVYEENTGKELMPVTFVPVNPMQPSGSGRQKRGPFQNDQLREETNKTRQLKACLRCRMQKTRCSIDENDPSGACVTCQNVGAFQKIHHLPCLRYRLTECTEFRVGKARGMEYSARWPVMKLKDISKWASSEVRTITVLSDVSPVPFDLQVRRFVPIPQDSLHRAWMDGKTKKFIETTPYAIHDMKSAMASMRRYITQNTFNCMDHFLKGSDELVRMTFNYAREYMSSEIESEEEAKLLANYMKLWVAVRRTATLEHIISDDTLDMEPEMEDRSYPLLGKVPLPPVMIQQLDIILTVGVLLPLQKQVLEDLQKLVLSNNPRTWMTMYLITFMSLYSCASLTGENYRNARRQGFRRRYSFPSFVQERQNSANVFLSHYHYRTEGCNPFKMDWKRRHATPFADMSTYDVIFLQKTQKLLEEKSRAESIRMARENELYENELYFISQMYEENWQPRDARIDFDGGTIHGGPVKKYYTEPTDEVAT</sequence>